<gene>
    <name evidence="1" type="ORF">L195_g038916</name>
</gene>
<evidence type="ECO:0000313" key="2">
    <source>
        <dbReference type="Proteomes" id="UP000236291"/>
    </source>
</evidence>
<dbReference type="EMBL" id="ASHM01042899">
    <property type="protein sequence ID" value="PNX82879.1"/>
    <property type="molecule type" value="Genomic_DNA"/>
</dbReference>
<accession>A0A2K3LWI5</accession>
<reference evidence="1 2" key="1">
    <citation type="journal article" date="2014" name="Am. J. Bot.">
        <title>Genome assembly and annotation for red clover (Trifolium pratense; Fabaceae).</title>
        <authorList>
            <person name="Istvanek J."/>
            <person name="Jaros M."/>
            <person name="Krenek A."/>
            <person name="Repkova J."/>
        </authorList>
    </citation>
    <scope>NUCLEOTIDE SEQUENCE [LARGE SCALE GENOMIC DNA]</scope>
    <source>
        <strain evidence="2">cv. Tatra</strain>
        <tissue evidence="1">Young leaves</tissue>
    </source>
</reference>
<evidence type="ECO:0000313" key="1">
    <source>
        <dbReference type="EMBL" id="PNX82879.1"/>
    </source>
</evidence>
<organism evidence="1 2">
    <name type="scientific">Trifolium pratense</name>
    <name type="common">Red clover</name>
    <dbReference type="NCBI Taxonomy" id="57577"/>
    <lineage>
        <taxon>Eukaryota</taxon>
        <taxon>Viridiplantae</taxon>
        <taxon>Streptophyta</taxon>
        <taxon>Embryophyta</taxon>
        <taxon>Tracheophyta</taxon>
        <taxon>Spermatophyta</taxon>
        <taxon>Magnoliopsida</taxon>
        <taxon>eudicotyledons</taxon>
        <taxon>Gunneridae</taxon>
        <taxon>Pentapetalae</taxon>
        <taxon>rosids</taxon>
        <taxon>fabids</taxon>
        <taxon>Fabales</taxon>
        <taxon>Fabaceae</taxon>
        <taxon>Papilionoideae</taxon>
        <taxon>50 kb inversion clade</taxon>
        <taxon>NPAAA clade</taxon>
        <taxon>Hologalegina</taxon>
        <taxon>IRL clade</taxon>
        <taxon>Trifolieae</taxon>
        <taxon>Trifolium</taxon>
    </lineage>
</organism>
<comment type="caution">
    <text evidence="1">The sequence shown here is derived from an EMBL/GenBank/DDBJ whole genome shotgun (WGS) entry which is preliminary data.</text>
</comment>
<protein>
    <submittedName>
        <fullName evidence="1">Uncharacterized protein</fullName>
    </submittedName>
</protein>
<sequence>MYGGMAEMTETPCEGDGGKEENVIDQLVFRACVR</sequence>
<dbReference type="AlphaFoldDB" id="A0A2K3LWI5"/>
<name>A0A2K3LWI5_TRIPR</name>
<proteinExistence type="predicted"/>
<dbReference type="Proteomes" id="UP000236291">
    <property type="component" value="Unassembled WGS sequence"/>
</dbReference>
<feature type="non-terminal residue" evidence="1">
    <location>
        <position position="34"/>
    </location>
</feature>
<reference evidence="1 2" key="2">
    <citation type="journal article" date="2017" name="Front. Plant Sci.">
        <title>Gene Classification and Mining of Molecular Markers Useful in Red Clover (Trifolium pratense) Breeding.</title>
        <authorList>
            <person name="Istvanek J."/>
            <person name="Dluhosova J."/>
            <person name="Dluhos P."/>
            <person name="Patkova L."/>
            <person name="Nedelnik J."/>
            <person name="Repkova J."/>
        </authorList>
    </citation>
    <scope>NUCLEOTIDE SEQUENCE [LARGE SCALE GENOMIC DNA]</scope>
    <source>
        <strain evidence="2">cv. Tatra</strain>
        <tissue evidence="1">Young leaves</tissue>
    </source>
</reference>